<evidence type="ECO:0000313" key="1">
    <source>
        <dbReference type="EMBL" id="JAH33059.1"/>
    </source>
</evidence>
<reference evidence="1" key="1">
    <citation type="submission" date="2014-11" db="EMBL/GenBank/DDBJ databases">
        <authorList>
            <person name="Amaro Gonzalez C."/>
        </authorList>
    </citation>
    <scope>NUCLEOTIDE SEQUENCE</scope>
</reference>
<protein>
    <submittedName>
        <fullName evidence="1">Uncharacterized protein</fullName>
    </submittedName>
</protein>
<accession>A0A0E9RVB1</accession>
<sequence>MINKFSYIKHSATTKVSSLIQGGRLGEQG</sequence>
<organism evidence="1">
    <name type="scientific">Anguilla anguilla</name>
    <name type="common">European freshwater eel</name>
    <name type="synonym">Muraena anguilla</name>
    <dbReference type="NCBI Taxonomy" id="7936"/>
    <lineage>
        <taxon>Eukaryota</taxon>
        <taxon>Metazoa</taxon>
        <taxon>Chordata</taxon>
        <taxon>Craniata</taxon>
        <taxon>Vertebrata</taxon>
        <taxon>Euteleostomi</taxon>
        <taxon>Actinopterygii</taxon>
        <taxon>Neopterygii</taxon>
        <taxon>Teleostei</taxon>
        <taxon>Anguilliformes</taxon>
        <taxon>Anguillidae</taxon>
        <taxon>Anguilla</taxon>
    </lineage>
</organism>
<name>A0A0E9RVB1_ANGAN</name>
<dbReference type="AlphaFoldDB" id="A0A0E9RVB1"/>
<proteinExistence type="predicted"/>
<reference evidence="1" key="2">
    <citation type="journal article" date="2015" name="Fish Shellfish Immunol.">
        <title>Early steps in the European eel (Anguilla anguilla)-Vibrio vulnificus interaction in the gills: Role of the RtxA13 toxin.</title>
        <authorList>
            <person name="Callol A."/>
            <person name="Pajuelo D."/>
            <person name="Ebbesson L."/>
            <person name="Teles M."/>
            <person name="MacKenzie S."/>
            <person name="Amaro C."/>
        </authorList>
    </citation>
    <scope>NUCLEOTIDE SEQUENCE</scope>
</reference>
<dbReference type="EMBL" id="GBXM01075518">
    <property type="protein sequence ID" value="JAH33059.1"/>
    <property type="molecule type" value="Transcribed_RNA"/>
</dbReference>